<comment type="similarity">
    <text evidence="1">Belongs to the DnaB/DnaD family.</text>
</comment>
<proteinExistence type="inferred from homology"/>
<evidence type="ECO:0000313" key="5">
    <source>
        <dbReference type="Proteomes" id="UP000824074"/>
    </source>
</evidence>
<accession>A0A9D1INY1</accession>
<evidence type="ECO:0000259" key="3">
    <source>
        <dbReference type="Pfam" id="PF25888"/>
    </source>
</evidence>
<feature type="domain" description="DnaB/C C-terminal" evidence="2">
    <location>
        <begin position="311"/>
        <end position="377"/>
    </location>
</feature>
<comment type="caution">
    <text evidence="4">The sequence shown here is derived from an EMBL/GenBank/DDBJ whole genome shotgun (WGS) entry which is preliminary data.</text>
</comment>
<reference evidence="4" key="1">
    <citation type="submission" date="2020-10" db="EMBL/GenBank/DDBJ databases">
        <authorList>
            <person name="Gilroy R."/>
        </authorList>
    </citation>
    <scope>NUCLEOTIDE SEQUENCE</scope>
    <source>
        <strain evidence="4">CHK193-30670</strain>
    </source>
</reference>
<gene>
    <name evidence="4" type="ORF">IAB68_05455</name>
</gene>
<evidence type="ECO:0000256" key="1">
    <source>
        <dbReference type="ARBA" id="ARBA00093462"/>
    </source>
</evidence>
<dbReference type="InterPro" id="IPR058660">
    <property type="entry name" value="WHD_DnaB"/>
</dbReference>
<name>A0A9D1INY1_9FIRM</name>
<evidence type="ECO:0000313" key="4">
    <source>
        <dbReference type="EMBL" id="HIU40727.1"/>
    </source>
</evidence>
<dbReference type="Pfam" id="PF07261">
    <property type="entry name" value="DnaB_2"/>
    <property type="match status" value="1"/>
</dbReference>
<feature type="domain" description="Replicative helicase loading/DNA remodeling protein DnaB N-terminal winged helix" evidence="3">
    <location>
        <begin position="8"/>
        <end position="197"/>
    </location>
</feature>
<dbReference type="Pfam" id="PF25888">
    <property type="entry name" value="WHD_DnaB"/>
    <property type="match status" value="1"/>
</dbReference>
<dbReference type="Proteomes" id="UP000824074">
    <property type="component" value="Unassembled WGS sequence"/>
</dbReference>
<dbReference type="InterPro" id="IPR006343">
    <property type="entry name" value="DnaB/C_C"/>
</dbReference>
<protein>
    <submittedName>
        <fullName evidence="4">DnaD domain protein</fullName>
    </submittedName>
</protein>
<dbReference type="Gene3D" id="1.10.10.630">
    <property type="entry name" value="DnaD domain-like"/>
    <property type="match status" value="1"/>
</dbReference>
<organism evidence="4 5">
    <name type="scientific">Candidatus Aphodocola excrementigallinarum</name>
    <dbReference type="NCBI Taxonomy" id="2840670"/>
    <lineage>
        <taxon>Bacteria</taxon>
        <taxon>Bacillati</taxon>
        <taxon>Bacillota</taxon>
        <taxon>Bacilli</taxon>
        <taxon>Candidatus Aphodocola</taxon>
    </lineage>
</organism>
<sequence length="432" mass="49813">MKEINVLPADTFVVVNRTILNENDRRIISMLYQPIIGSTAVSLYYTLWADLDKTELLSCEYTHHHLMTNLRIKMDLIISARKKLEAVGLLKTFVKKGSVNNFVYEMFSPISASEFFNHPILNIVLYNNVGKKEYENLLKYFRVPKINLSSYDDITSNFDEVFDSTPSTSYDNLNEDLRVNKTGEIKLDHAFDFDLLISSVPNGVITNKTFSREVKELINNLSFVYNMDAMDMKAPILSSIKENGLIDKTLLRKNVRNYYKYENDNKLPSLVYKSQPEYLKNPVGASDKRAKMIYVFENTTPYNFLKGRSNGAKPSSRDLSLLESLLSDFKLNPGVVNVLIDYVLKINNKKLTRAFVEAIASQWKRLNVETVEEAMKEAEKEYKKSKKIAAPKANDSVKKKEDLPDWFNQNIKKEKISDEDEKTLKDMLKEFS</sequence>
<dbReference type="AlphaFoldDB" id="A0A9D1INY1"/>
<reference evidence="4" key="2">
    <citation type="journal article" date="2021" name="PeerJ">
        <title>Extensive microbial diversity within the chicken gut microbiome revealed by metagenomics and culture.</title>
        <authorList>
            <person name="Gilroy R."/>
            <person name="Ravi A."/>
            <person name="Getino M."/>
            <person name="Pursley I."/>
            <person name="Horton D.L."/>
            <person name="Alikhan N.F."/>
            <person name="Baker D."/>
            <person name="Gharbi K."/>
            <person name="Hall N."/>
            <person name="Watson M."/>
            <person name="Adriaenssens E.M."/>
            <person name="Foster-Nyarko E."/>
            <person name="Jarju S."/>
            <person name="Secka A."/>
            <person name="Antonio M."/>
            <person name="Oren A."/>
            <person name="Chaudhuri R.R."/>
            <person name="La Ragione R."/>
            <person name="Hildebrand F."/>
            <person name="Pallen M.J."/>
        </authorList>
    </citation>
    <scope>NUCLEOTIDE SEQUENCE</scope>
    <source>
        <strain evidence="4">CHK193-30670</strain>
    </source>
</reference>
<evidence type="ECO:0000259" key="2">
    <source>
        <dbReference type="Pfam" id="PF07261"/>
    </source>
</evidence>
<dbReference type="InterPro" id="IPR034829">
    <property type="entry name" value="DnaD-like_sf"/>
</dbReference>
<dbReference type="EMBL" id="DVMT01000054">
    <property type="protein sequence ID" value="HIU40727.1"/>
    <property type="molecule type" value="Genomic_DNA"/>
</dbReference>